<gene>
    <name evidence="1" type="ordered locus">KNP414_04770</name>
</gene>
<dbReference type="EMBL" id="CP002869">
    <property type="protein sequence ID" value="AEI43300.1"/>
    <property type="molecule type" value="Genomic_DNA"/>
</dbReference>
<reference evidence="2" key="1">
    <citation type="submission" date="2011-06" db="EMBL/GenBank/DDBJ databases">
        <title>Complete genome sequence of Paenibacillus mucilaginosus KNP414.</title>
        <authorList>
            <person name="Wang J."/>
            <person name="Hu S."/>
            <person name="Hu X."/>
            <person name="Zhang B."/>
            <person name="Dong D."/>
            <person name="Zhang S."/>
            <person name="Zhao K."/>
            <person name="Wu D."/>
        </authorList>
    </citation>
    <scope>NUCLEOTIDE SEQUENCE [LARGE SCALE GENOMIC DNA]</scope>
    <source>
        <strain evidence="2">KNP414</strain>
    </source>
</reference>
<accession>F8FG38</accession>
<evidence type="ECO:0000313" key="1">
    <source>
        <dbReference type="EMBL" id="AEI43300.1"/>
    </source>
</evidence>
<dbReference type="HOGENOM" id="CLU_3255063_0_0_9"/>
<dbReference type="Proteomes" id="UP000006620">
    <property type="component" value="Chromosome"/>
</dbReference>
<sequence length="42" mass="4811">MNFRRALPASNLKRGGFFGVMMGIRTDWVKRGRTCPYPPIVI</sequence>
<dbReference type="KEGG" id="pms:KNP414_04770"/>
<evidence type="ECO:0000313" key="2">
    <source>
        <dbReference type="Proteomes" id="UP000006620"/>
    </source>
</evidence>
<reference evidence="1 2" key="2">
    <citation type="journal article" date="2013" name="Genome Announc.">
        <title>Genome Sequence of Growth-Improving Paenibacillus mucilaginosus Strain KNP414.</title>
        <authorList>
            <person name="Lu J.J."/>
            <person name="Wang J.F."/>
            <person name="Hu X.F."/>
        </authorList>
    </citation>
    <scope>NUCLEOTIDE SEQUENCE [LARGE SCALE GENOMIC DNA]</scope>
    <source>
        <strain evidence="1 2">KNP414</strain>
    </source>
</reference>
<name>F8FG38_PAEMK</name>
<proteinExistence type="predicted"/>
<dbReference type="AlphaFoldDB" id="F8FG38"/>
<organism evidence="1 2">
    <name type="scientific">Paenibacillus mucilaginosus (strain KNP414)</name>
    <dbReference type="NCBI Taxonomy" id="1036673"/>
    <lineage>
        <taxon>Bacteria</taxon>
        <taxon>Bacillati</taxon>
        <taxon>Bacillota</taxon>
        <taxon>Bacilli</taxon>
        <taxon>Bacillales</taxon>
        <taxon>Paenibacillaceae</taxon>
        <taxon>Paenibacillus</taxon>
    </lineage>
</organism>
<protein>
    <submittedName>
        <fullName evidence="1">Uncharacterized protein</fullName>
    </submittedName>
</protein>